<dbReference type="SUPFAM" id="SSF52047">
    <property type="entry name" value="RNI-like"/>
    <property type="match status" value="1"/>
</dbReference>
<dbReference type="AlphaFoldDB" id="A0ABD0ZMG3"/>
<dbReference type="PANTHER" id="PTHR31900">
    <property type="entry name" value="F-BOX/RNI SUPERFAMILY PROTEIN-RELATED"/>
    <property type="match status" value="1"/>
</dbReference>
<dbReference type="InterPro" id="IPR006566">
    <property type="entry name" value="FBD"/>
</dbReference>
<feature type="domain" description="FBD" evidence="1">
    <location>
        <begin position="303"/>
        <end position="374"/>
    </location>
</feature>
<name>A0ABD0ZMG3_CARAN</name>
<dbReference type="SMART" id="SM00579">
    <property type="entry name" value="FBD"/>
    <property type="match status" value="1"/>
</dbReference>
<dbReference type="Proteomes" id="UP001558713">
    <property type="component" value="Unassembled WGS sequence"/>
</dbReference>
<gene>
    <name evidence="2" type="ORF">V5N11_029128</name>
</gene>
<dbReference type="InterPro" id="IPR050232">
    <property type="entry name" value="FBL13/AtMIF1-like"/>
</dbReference>
<reference evidence="2 3" key="1">
    <citation type="submission" date="2024-04" db="EMBL/GenBank/DDBJ databases">
        <title>Genome assembly C_amara_ONT_v2.</title>
        <authorList>
            <person name="Yant L."/>
            <person name="Moore C."/>
            <person name="Slenker M."/>
        </authorList>
    </citation>
    <scope>NUCLEOTIDE SEQUENCE [LARGE SCALE GENOMIC DNA]</scope>
    <source>
        <tissue evidence="2">Leaf</tissue>
    </source>
</reference>
<dbReference type="InterPro" id="IPR032675">
    <property type="entry name" value="LRR_dom_sf"/>
</dbReference>
<sequence>MVPRLIYNDDSYVSFPRFVDRSLLLHEAPVIETLHFKLGLKSGAVDIGVWTRTAVKRVVRELIIEIECSEASSVIVPRSLYTEFSMLVSLKLSKVILVDVTCPISFPSLKKLSLVFVKYPGDGFVQTMLSNCSVLESLYVEQCPDDNVTIFTVKVPSLKSLFLERLDFADIEAGYVIDAPSLESFEILTINDRGFCIIENEMPNIVYASVDVAYSNYGNILSCITWVKRLTLCISSPENAYPVGSIFCCLVYLEILTWEKEWLNLLMRVLRDSPNLRALTLDQEHSLEDQPRPCWIEPSSVPECVITSLETFELTDYEGAEEEKEVISFILRNAKCLKKATISTECTDPNKKLKMLKELSLFTRRSPTCQLEFD</sequence>
<dbReference type="PANTHER" id="PTHR31900:SF34">
    <property type="entry name" value="EMB|CAB62440.1-RELATED"/>
    <property type="match status" value="1"/>
</dbReference>
<organism evidence="2 3">
    <name type="scientific">Cardamine amara subsp. amara</name>
    <dbReference type="NCBI Taxonomy" id="228776"/>
    <lineage>
        <taxon>Eukaryota</taxon>
        <taxon>Viridiplantae</taxon>
        <taxon>Streptophyta</taxon>
        <taxon>Embryophyta</taxon>
        <taxon>Tracheophyta</taxon>
        <taxon>Spermatophyta</taxon>
        <taxon>Magnoliopsida</taxon>
        <taxon>eudicotyledons</taxon>
        <taxon>Gunneridae</taxon>
        <taxon>Pentapetalae</taxon>
        <taxon>rosids</taxon>
        <taxon>malvids</taxon>
        <taxon>Brassicales</taxon>
        <taxon>Brassicaceae</taxon>
        <taxon>Cardamineae</taxon>
        <taxon>Cardamine</taxon>
    </lineage>
</organism>
<dbReference type="Pfam" id="PF24758">
    <property type="entry name" value="LRR_At5g56370"/>
    <property type="match status" value="1"/>
</dbReference>
<dbReference type="Gene3D" id="3.80.10.10">
    <property type="entry name" value="Ribonuclease Inhibitor"/>
    <property type="match status" value="1"/>
</dbReference>
<keyword evidence="3" id="KW-1185">Reference proteome</keyword>
<accession>A0ABD0ZMG3</accession>
<proteinExistence type="predicted"/>
<evidence type="ECO:0000259" key="1">
    <source>
        <dbReference type="SMART" id="SM00579"/>
    </source>
</evidence>
<dbReference type="Pfam" id="PF08387">
    <property type="entry name" value="FBD"/>
    <property type="match status" value="1"/>
</dbReference>
<evidence type="ECO:0000313" key="2">
    <source>
        <dbReference type="EMBL" id="KAL1195216.1"/>
    </source>
</evidence>
<comment type="caution">
    <text evidence="2">The sequence shown here is derived from an EMBL/GenBank/DDBJ whole genome shotgun (WGS) entry which is preliminary data.</text>
</comment>
<dbReference type="EMBL" id="JBANAX010000732">
    <property type="protein sequence ID" value="KAL1195216.1"/>
    <property type="molecule type" value="Genomic_DNA"/>
</dbReference>
<evidence type="ECO:0000313" key="3">
    <source>
        <dbReference type="Proteomes" id="UP001558713"/>
    </source>
</evidence>
<protein>
    <submittedName>
        <fullName evidence="2">FBD-associated F-box protein</fullName>
    </submittedName>
</protein>
<dbReference type="InterPro" id="IPR055411">
    <property type="entry name" value="LRR_FXL15/At3g58940/PEG3-like"/>
</dbReference>